<evidence type="ECO:0000313" key="3">
    <source>
        <dbReference type="Proteomes" id="UP000223025"/>
    </source>
</evidence>
<protein>
    <submittedName>
        <fullName evidence="2">Uncharacterized protein</fullName>
    </submittedName>
</protein>
<dbReference type="InterPro" id="IPR010708">
    <property type="entry name" value="5'(3')-deoxyribonucleotidase"/>
</dbReference>
<dbReference type="SUPFAM" id="SSF56784">
    <property type="entry name" value="HAD-like"/>
    <property type="match status" value="1"/>
</dbReference>
<evidence type="ECO:0000313" key="2">
    <source>
        <dbReference type="EMBL" id="ASV44740.1"/>
    </source>
</evidence>
<keyword evidence="3" id="KW-1185">Reference proteome</keyword>
<dbReference type="RefSeq" id="YP_009611975.1">
    <property type="nucleotide sequence ID" value="NC_042013.1"/>
</dbReference>
<sequence length="206" mass="24216">MTNKFILTDVDGVLLNWGNGFEKWFRANHLKYGVAVPLVGLRDSMNVEDWLGMSYEDTRPIVRDFNNDPDWFPYLEPMEDAVDTVSWLKREGYKFVAISACNDDEWHKEARRGNLEKYFPDTFDTVHLVPVGASKEKYLSRYRPTYWIEDHPKHAEDGARLGHMSFLITRTYNRHFKETGAKRVWSWKEIYDCITNDGCTHPGWIA</sequence>
<dbReference type="GeneID" id="40088313"/>
<proteinExistence type="predicted"/>
<dbReference type="OrthoDB" id="9219at10239"/>
<evidence type="ECO:0000256" key="1">
    <source>
        <dbReference type="PIRSR" id="PIRSR610708-1"/>
    </source>
</evidence>
<organism evidence="2 3">
    <name type="scientific">Agrobacterium phage Atu_ph07</name>
    <dbReference type="NCBI Taxonomy" id="2024264"/>
    <lineage>
        <taxon>Viruses</taxon>
        <taxon>Duplodnaviria</taxon>
        <taxon>Heunggongvirae</taxon>
        <taxon>Uroviricota</taxon>
        <taxon>Caudoviricetes</taxon>
        <taxon>Polybotosvirus</taxon>
        <taxon>Polybotosvirus Atuph07</taxon>
    </lineage>
</organism>
<dbReference type="Gene3D" id="3.40.50.1000">
    <property type="entry name" value="HAD superfamily/HAD-like"/>
    <property type="match status" value="1"/>
</dbReference>
<reference evidence="2 3" key="1">
    <citation type="submission" date="2017-06" db="EMBL/GenBank/DDBJ databases">
        <authorList>
            <person name="Kim H.J."/>
            <person name="Triplett B.A."/>
        </authorList>
    </citation>
    <scope>NUCLEOTIDE SEQUENCE [LARGE SCALE GENOMIC DNA]</scope>
</reference>
<dbReference type="Pfam" id="PF06941">
    <property type="entry name" value="NT5C"/>
    <property type="match status" value="1"/>
</dbReference>
<dbReference type="InterPro" id="IPR023214">
    <property type="entry name" value="HAD_sf"/>
</dbReference>
<dbReference type="GO" id="GO:0009264">
    <property type="term" value="P:deoxyribonucleotide catabolic process"/>
    <property type="evidence" value="ECO:0007669"/>
    <property type="project" value="InterPro"/>
</dbReference>
<dbReference type="Proteomes" id="UP000223025">
    <property type="component" value="Segment"/>
</dbReference>
<name>A0A223W002_9CAUD</name>
<feature type="active site" description="Nucleophile" evidence="1">
    <location>
        <position position="9"/>
    </location>
</feature>
<accession>A0A223W002</accession>
<dbReference type="InterPro" id="IPR036412">
    <property type="entry name" value="HAD-like_sf"/>
</dbReference>
<dbReference type="KEGG" id="vg:40088313"/>
<feature type="active site" description="Proton donor" evidence="1">
    <location>
        <position position="11"/>
    </location>
</feature>
<dbReference type="EMBL" id="MF403008">
    <property type="protein sequence ID" value="ASV44740.1"/>
    <property type="molecule type" value="Genomic_DNA"/>
</dbReference>
<dbReference type="GO" id="GO:0008253">
    <property type="term" value="F:5'-nucleotidase activity"/>
    <property type="evidence" value="ECO:0007669"/>
    <property type="project" value="InterPro"/>
</dbReference>